<dbReference type="STRING" id="679936.Sulac_1938"/>
<evidence type="ECO:0000313" key="8">
    <source>
        <dbReference type="Proteomes" id="UP000005439"/>
    </source>
</evidence>
<evidence type="ECO:0000256" key="3">
    <source>
        <dbReference type="ARBA" id="ARBA00022630"/>
    </source>
</evidence>
<dbReference type="InterPro" id="IPR023753">
    <property type="entry name" value="FAD/NAD-binding_dom"/>
</dbReference>
<evidence type="ECO:0000256" key="4">
    <source>
        <dbReference type="ARBA" id="ARBA00022827"/>
    </source>
</evidence>
<dbReference type="Proteomes" id="UP000005439">
    <property type="component" value="Chromosome"/>
</dbReference>
<protein>
    <submittedName>
        <fullName evidence="7">FAD-dependent pyridine nucleotide-disulfide oxidoreductase</fullName>
    </submittedName>
</protein>
<organism evidence="7 8">
    <name type="scientific">Sulfobacillus acidophilus (strain ATCC 700253 / DSM 10332 / NAL)</name>
    <dbReference type="NCBI Taxonomy" id="679936"/>
    <lineage>
        <taxon>Bacteria</taxon>
        <taxon>Bacillati</taxon>
        <taxon>Bacillota</taxon>
        <taxon>Clostridia</taxon>
        <taxon>Eubacteriales</taxon>
        <taxon>Clostridiales Family XVII. Incertae Sedis</taxon>
        <taxon>Sulfobacillus</taxon>
    </lineage>
</organism>
<dbReference type="GO" id="GO:0003955">
    <property type="term" value="F:NAD(P)H dehydrogenase (quinone) activity"/>
    <property type="evidence" value="ECO:0007669"/>
    <property type="project" value="TreeGrafter"/>
</dbReference>
<dbReference type="PANTHER" id="PTHR42913:SF3">
    <property type="entry name" value="64 KDA MITOCHONDRIAL NADH DEHYDROGENASE (EUROFUNG)"/>
    <property type="match status" value="1"/>
</dbReference>
<dbReference type="KEGG" id="sap:Sulac_1938"/>
<dbReference type="PANTHER" id="PTHR42913">
    <property type="entry name" value="APOPTOSIS-INDUCING FACTOR 1"/>
    <property type="match status" value="1"/>
</dbReference>
<evidence type="ECO:0000256" key="1">
    <source>
        <dbReference type="ARBA" id="ARBA00001974"/>
    </source>
</evidence>
<reference evidence="8" key="1">
    <citation type="submission" date="2011-12" db="EMBL/GenBank/DDBJ databases">
        <title>The complete genome of chromosome of Sulfobacillus acidophilus DSM 10332.</title>
        <authorList>
            <person name="Lucas S."/>
            <person name="Han J."/>
            <person name="Lapidus A."/>
            <person name="Bruce D."/>
            <person name="Goodwin L."/>
            <person name="Pitluck S."/>
            <person name="Peters L."/>
            <person name="Kyrpides N."/>
            <person name="Mavromatis K."/>
            <person name="Ivanova N."/>
            <person name="Mikhailova N."/>
            <person name="Chertkov O."/>
            <person name="Saunders E."/>
            <person name="Detter J.C."/>
            <person name="Tapia R."/>
            <person name="Han C."/>
            <person name="Land M."/>
            <person name="Hauser L."/>
            <person name="Markowitz V."/>
            <person name="Cheng J.-F."/>
            <person name="Hugenholtz P."/>
            <person name="Woyke T."/>
            <person name="Wu D."/>
            <person name="Pukall R."/>
            <person name="Gehrich-Schroeter G."/>
            <person name="Schneider S."/>
            <person name="Klenk H.-P."/>
            <person name="Eisen J.A."/>
        </authorList>
    </citation>
    <scope>NUCLEOTIDE SEQUENCE [LARGE SCALE GENOMIC DNA]</scope>
    <source>
        <strain evidence="8">ATCC 700253 / DSM 10332 / NAL</strain>
    </source>
</reference>
<dbReference type="PRINTS" id="PR00411">
    <property type="entry name" value="PNDRDTASEI"/>
</dbReference>
<sequence>MERIIVIGGGYAGLAALSELRQLSGEREILLIDPGTGHELIPELPEALRQHDPIEEHIVSYGELLRDTGIIHLQRRVVGISAQEQFVVLDSGEKLGFDWLVLAMGSVTAYPPIPGLREKSLPLRNAWDTRVIKDQLKYAQDQRIVVVGGGLTGVEVAGILAPDHDVWLIEGAPRLLPALGVGLAQYAKERLVRAGVKVILGQKLVRVEDTTLVLERDELHYDVLIWAGGIAPPPWLRETTDLPLDSRGYPRVSDQGRLTERIFVAGDLWRVEVDGEMVPQTAQLASLAGDYVGRQVTLALAGEPLLPPFRPSLRGMLISLDTGIGVGWVIRGGIPVRGSSARTLKNLSFQQYRLKLARLFGRGWPF</sequence>
<dbReference type="InterPro" id="IPR051169">
    <property type="entry name" value="NADH-Q_oxidoreductase"/>
</dbReference>
<accession>G8U1B0</accession>
<dbReference type="PRINTS" id="PR00368">
    <property type="entry name" value="FADPNR"/>
</dbReference>
<keyword evidence="8" id="KW-1185">Reference proteome</keyword>
<dbReference type="GO" id="GO:0019646">
    <property type="term" value="P:aerobic electron transport chain"/>
    <property type="evidence" value="ECO:0007669"/>
    <property type="project" value="TreeGrafter"/>
</dbReference>
<name>G8U1B0_SULAD</name>
<comment type="similarity">
    <text evidence="2">Belongs to the NADH dehydrogenase family.</text>
</comment>
<feature type="domain" description="FAD/NAD(P)-binding" evidence="6">
    <location>
        <begin position="3"/>
        <end position="286"/>
    </location>
</feature>
<dbReference type="PATRIC" id="fig|679936.5.peg.2003"/>
<dbReference type="AlphaFoldDB" id="G8U1B0"/>
<proteinExistence type="inferred from homology"/>
<reference evidence="7 8" key="2">
    <citation type="journal article" date="2012" name="Stand. Genomic Sci.">
        <title>Complete genome sequence of the moderately thermophilic mineral-sulfide-oxidizing firmicute Sulfobacillus acidophilus type strain (NAL(T)).</title>
        <authorList>
            <person name="Anderson I."/>
            <person name="Chertkov O."/>
            <person name="Chen A."/>
            <person name="Saunders E."/>
            <person name="Lapidus A."/>
            <person name="Nolan M."/>
            <person name="Lucas S."/>
            <person name="Hammon N."/>
            <person name="Deshpande S."/>
            <person name="Cheng J.F."/>
            <person name="Han C."/>
            <person name="Tapia R."/>
            <person name="Goodwin L.A."/>
            <person name="Pitluck S."/>
            <person name="Liolios K."/>
            <person name="Pagani I."/>
            <person name="Ivanova N."/>
            <person name="Mikhailova N."/>
            <person name="Pati A."/>
            <person name="Palaniappan K."/>
            <person name="Land M."/>
            <person name="Pan C."/>
            <person name="Rohde M."/>
            <person name="Pukall R."/>
            <person name="Goker M."/>
            <person name="Detter J.C."/>
            <person name="Woyke T."/>
            <person name="Bristow J."/>
            <person name="Eisen J.A."/>
            <person name="Markowitz V."/>
            <person name="Hugenholtz P."/>
            <person name="Kyrpides N.C."/>
            <person name="Klenk H.P."/>
            <person name="Mavromatis K."/>
        </authorList>
    </citation>
    <scope>NUCLEOTIDE SEQUENCE [LARGE SCALE GENOMIC DNA]</scope>
    <source>
        <strain evidence="8">ATCC 700253 / DSM 10332 / NAL</strain>
    </source>
</reference>
<dbReference type="Pfam" id="PF07992">
    <property type="entry name" value="Pyr_redox_2"/>
    <property type="match status" value="1"/>
</dbReference>
<evidence type="ECO:0000259" key="6">
    <source>
        <dbReference type="Pfam" id="PF07992"/>
    </source>
</evidence>
<evidence type="ECO:0000313" key="7">
    <source>
        <dbReference type="EMBL" id="AEW05430.1"/>
    </source>
</evidence>
<dbReference type="EMBL" id="CP003179">
    <property type="protein sequence ID" value="AEW05430.1"/>
    <property type="molecule type" value="Genomic_DNA"/>
</dbReference>
<evidence type="ECO:0000256" key="2">
    <source>
        <dbReference type="ARBA" id="ARBA00005272"/>
    </source>
</evidence>
<keyword evidence="3" id="KW-0285">Flavoprotein</keyword>
<evidence type="ECO:0000256" key="5">
    <source>
        <dbReference type="ARBA" id="ARBA00023002"/>
    </source>
</evidence>
<comment type="cofactor">
    <cofactor evidence="1">
        <name>FAD</name>
        <dbReference type="ChEBI" id="CHEBI:57692"/>
    </cofactor>
</comment>
<dbReference type="SUPFAM" id="SSF51905">
    <property type="entry name" value="FAD/NAD(P)-binding domain"/>
    <property type="match status" value="2"/>
</dbReference>
<dbReference type="HOGENOM" id="CLU_021377_8_1_9"/>
<keyword evidence="5" id="KW-0560">Oxidoreductase</keyword>
<dbReference type="InterPro" id="IPR036188">
    <property type="entry name" value="FAD/NAD-bd_sf"/>
</dbReference>
<dbReference type="Gene3D" id="3.50.50.100">
    <property type="match status" value="1"/>
</dbReference>
<keyword evidence="4" id="KW-0274">FAD</keyword>
<gene>
    <name evidence="7" type="ordered locus">Sulac_1938</name>
</gene>